<dbReference type="Gene3D" id="3.40.309.10">
    <property type="entry name" value="Aldehyde Dehydrogenase, Chain A, domain 2"/>
    <property type="match status" value="1"/>
</dbReference>
<feature type="domain" description="Aldehyde dehydrogenase" evidence="3">
    <location>
        <begin position="13"/>
        <end position="479"/>
    </location>
</feature>
<dbReference type="EMBL" id="CAFBPU010000049">
    <property type="protein sequence ID" value="CAB5037997.1"/>
    <property type="molecule type" value="Genomic_DNA"/>
</dbReference>
<dbReference type="InterPro" id="IPR016162">
    <property type="entry name" value="Ald_DH_N"/>
</dbReference>
<dbReference type="FunFam" id="3.40.605.10:FF:000007">
    <property type="entry name" value="NAD/NADP-dependent betaine aldehyde dehydrogenase"/>
    <property type="match status" value="1"/>
</dbReference>
<name>A0A6J7JPU8_9ZZZZ</name>
<dbReference type="AlphaFoldDB" id="A0A6J7JPU8"/>
<keyword evidence="2" id="KW-0560">Oxidoreductase</keyword>
<dbReference type="InterPro" id="IPR029510">
    <property type="entry name" value="Ald_DH_CS_GLU"/>
</dbReference>
<dbReference type="PROSITE" id="PS00687">
    <property type="entry name" value="ALDEHYDE_DEHYDR_GLU"/>
    <property type="match status" value="1"/>
</dbReference>
<dbReference type="PANTHER" id="PTHR42804:SF1">
    <property type="entry name" value="ALDEHYDE DEHYDROGENASE-RELATED"/>
    <property type="match status" value="1"/>
</dbReference>
<organism evidence="4">
    <name type="scientific">freshwater metagenome</name>
    <dbReference type="NCBI Taxonomy" id="449393"/>
    <lineage>
        <taxon>unclassified sequences</taxon>
        <taxon>metagenomes</taxon>
        <taxon>ecological metagenomes</taxon>
    </lineage>
</organism>
<gene>
    <name evidence="4" type="ORF">UFOPK3752_01340</name>
    <name evidence="5" type="ORF">UFOPK4150_01925</name>
</gene>
<evidence type="ECO:0000313" key="4">
    <source>
        <dbReference type="EMBL" id="CAB4945678.1"/>
    </source>
</evidence>
<reference evidence="4" key="1">
    <citation type="submission" date="2020-05" db="EMBL/GenBank/DDBJ databases">
        <authorList>
            <person name="Chiriac C."/>
            <person name="Salcher M."/>
            <person name="Ghai R."/>
            <person name="Kavagutti S V."/>
        </authorList>
    </citation>
    <scope>NUCLEOTIDE SEQUENCE</scope>
</reference>
<dbReference type="GO" id="GO:0016620">
    <property type="term" value="F:oxidoreductase activity, acting on the aldehyde or oxo group of donors, NAD or NADP as acceptor"/>
    <property type="evidence" value="ECO:0007669"/>
    <property type="project" value="InterPro"/>
</dbReference>
<evidence type="ECO:0000259" key="3">
    <source>
        <dbReference type="Pfam" id="PF00171"/>
    </source>
</evidence>
<dbReference type="CDD" id="cd07139">
    <property type="entry name" value="ALDH_AldA-Rv0768"/>
    <property type="match status" value="1"/>
</dbReference>
<evidence type="ECO:0000256" key="2">
    <source>
        <dbReference type="ARBA" id="ARBA00023002"/>
    </source>
</evidence>
<dbReference type="InterPro" id="IPR016161">
    <property type="entry name" value="Ald_DH/histidinol_DH"/>
</dbReference>
<dbReference type="Pfam" id="PF00171">
    <property type="entry name" value="Aldedh"/>
    <property type="match status" value="1"/>
</dbReference>
<dbReference type="SUPFAM" id="SSF53720">
    <property type="entry name" value="ALDH-like"/>
    <property type="match status" value="1"/>
</dbReference>
<dbReference type="PANTHER" id="PTHR42804">
    <property type="entry name" value="ALDEHYDE DEHYDROGENASE"/>
    <property type="match status" value="1"/>
</dbReference>
<comment type="similarity">
    <text evidence="1">Belongs to the aldehyde dehydrogenase family.</text>
</comment>
<dbReference type="InterPro" id="IPR016163">
    <property type="entry name" value="Ald_DH_C"/>
</dbReference>
<sequence length="485" mass="51852">MYEQSQFFIGGKWTAPEGQSTITVLNPSTEEPSSSFIDGTNADMDKAVDAARAAFDFGPWPRMTPGERGAILAAAAVRLRAYNEEMAYALTGEMGSPIAQSTGAQMPVTVDLFEYYASLASQFTWESRRPTYDAANQDYDIVVRGEPVGVVAAIVPWNGPQIVAAMKLGPALLAGCTVILKPSPEATLNFLRFADAFHEAGLPAGVLNIVPAGREVGEYLVTHPRIDKVTFTGSPAAGRRIGALCGERIRRCTLELGGKSAAILLPDVDVASTVPNLVGPMMFISGQACNAQTRILAPRSRYEEVIDAMVATVEGVPYGDPYDMNTFVGPLASKAQLDRVTGYLELAKQEGAKAVIGGGRPKDFTKGYYVEKTVFRDVDNSMRIAQEEIFGPVYVVIPYDDVDNAVDIANDSVYGLAGSVWTADEVAGLEVAKRLRAGSLGVNFYSLDCAAPFGGFKGSGIGRERGTEGILPFLETKSILVRKGS</sequence>
<accession>A0A6J7JPU8</accession>
<dbReference type="Gene3D" id="3.40.605.10">
    <property type="entry name" value="Aldehyde Dehydrogenase, Chain A, domain 1"/>
    <property type="match status" value="1"/>
</dbReference>
<evidence type="ECO:0000313" key="5">
    <source>
        <dbReference type="EMBL" id="CAB5037997.1"/>
    </source>
</evidence>
<protein>
    <submittedName>
        <fullName evidence="4">Unannotated protein</fullName>
    </submittedName>
</protein>
<dbReference type="EMBL" id="CAFBND010000051">
    <property type="protein sequence ID" value="CAB4945678.1"/>
    <property type="molecule type" value="Genomic_DNA"/>
</dbReference>
<proteinExistence type="inferred from homology"/>
<evidence type="ECO:0000256" key="1">
    <source>
        <dbReference type="ARBA" id="ARBA00009986"/>
    </source>
</evidence>
<dbReference type="InterPro" id="IPR015590">
    <property type="entry name" value="Aldehyde_DH_dom"/>
</dbReference>